<evidence type="ECO:0000256" key="4">
    <source>
        <dbReference type="SAM" id="SignalP"/>
    </source>
</evidence>
<dbReference type="AlphaFoldDB" id="A0A1I5PBH8"/>
<dbReference type="PROSITE" id="PS50088">
    <property type="entry name" value="ANK_REPEAT"/>
    <property type="match status" value="5"/>
</dbReference>
<keyword evidence="4" id="KW-0732">Signal</keyword>
<evidence type="ECO:0000256" key="2">
    <source>
        <dbReference type="ARBA" id="ARBA00023043"/>
    </source>
</evidence>
<dbReference type="PROSITE" id="PS50297">
    <property type="entry name" value="ANK_REP_REGION"/>
    <property type="match status" value="4"/>
</dbReference>
<accession>A0A1I5PBH8</accession>
<dbReference type="Pfam" id="PF13857">
    <property type="entry name" value="Ank_5"/>
    <property type="match status" value="1"/>
</dbReference>
<dbReference type="SUPFAM" id="SSF48403">
    <property type="entry name" value="Ankyrin repeat"/>
    <property type="match status" value="1"/>
</dbReference>
<dbReference type="PANTHER" id="PTHR24198">
    <property type="entry name" value="ANKYRIN REPEAT AND PROTEIN KINASE DOMAIN-CONTAINING PROTEIN"/>
    <property type="match status" value="1"/>
</dbReference>
<dbReference type="PANTHER" id="PTHR24198:SF165">
    <property type="entry name" value="ANKYRIN REPEAT-CONTAINING PROTEIN-RELATED"/>
    <property type="match status" value="1"/>
</dbReference>
<feature type="repeat" description="ANK" evidence="3">
    <location>
        <begin position="136"/>
        <end position="169"/>
    </location>
</feature>
<dbReference type="PRINTS" id="PR01415">
    <property type="entry name" value="ANKYRIN"/>
</dbReference>
<dbReference type="STRING" id="441119.SAMN04488047_10513"/>
<dbReference type="Pfam" id="PF12796">
    <property type="entry name" value="Ank_2"/>
    <property type="match status" value="1"/>
</dbReference>
<dbReference type="Proteomes" id="UP000199356">
    <property type="component" value="Unassembled WGS sequence"/>
</dbReference>
<dbReference type="InterPro" id="IPR036770">
    <property type="entry name" value="Ankyrin_rpt-contain_sf"/>
</dbReference>
<proteinExistence type="predicted"/>
<feature type="repeat" description="ANK" evidence="3">
    <location>
        <begin position="92"/>
        <end position="125"/>
    </location>
</feature>
<feature type="repeat" description="ANK" evidence="3">
    <location>
        <begin position="170"/>
        <end position="202"/>
    </location>
</feature>
<feature type="repeat" description="ANK" evidence="3">
    <location>
        <begin position="203"/>
        <end position="237"/>
    </location>
</feature>
<dbReference type="Gene3D" id="1.25.40.20">
    <property type="entry name" value="Ankyrin repeat-containing domain"/>
    <property type="match status" value="2"/>
</dbReference>
<reference evidence="5 6" key="1">
    <citation type="submission" date="2016-10" db="EMBL/GenBank/DDBJ databases">
        <authorList>
            <person name="de Groot N.N."/>
        </authorList>
    </citation>
    <scope>NUCLEOTIDE SEQUENCE [LARGE SCALE GENOMIC DNA]</scope>
    <source>
        <strain evidence="5 6">DSM 19547</strain>
    </source>
</reference>
<sequence length="304" mass="32066">MLLKIALSVVAIGMGQAALAGQEACTNWLDGTFWQSAASSDVAECLAGEIAVNGRTSHGETPLHLAVEHGRSPAILRMLLERGADPDLTDEKGRTPLHVAAESAVDAAVPVTLLAWGADVEAALPGDTCEWPRRLCATRPLHLAAGRSDGIDIAAALIVAGADPDAEDEAGNRPLHLAASIGATEAVRLLLQAGATHDASDFDGETALHAAARQPEDVIQVISLLLERGLSPDTPDDDEGVTPLILGTRYSTEPAAVHLLLKASETPCYADEKGRAALMMWDDNDRLARDDSYWALHEECLKAE</sequence>
<keyword evidence="6" id="KW-1185">Reference proteome</keyword>
<feature type="chain" id="PRO_5011487860" evidence="4">
    <location>
        <begin position="21"/>
        <end position="304"/>
    </location>
</feature>
<keyword evidence="1" id="KW-0677">Repeat</keyword>
<dbReference type="RefSeq" id="WP_093420102.1">
    <property type="nucleotide sequence ID" value="NZ_FOXA01000005.1"/>
</dbReference>
<dbReference type="SMART" id="SM00248">
    <property type="entry name" value="ANK"/>
    <property type="match status" value="6"/>
</dbReference>
<name>A0A1I5PBH8_9RHOB</name>
<evidence type="ECO:0000313" key="6">
    <source>
        <dbReference type="Proteomes" id="UP000199356"/>
    </source>
</evidence>
<evidence type="ECO:0000256" key="1">
    <source>
        <dbReference type="ARBA" id="ARBA00022737"/>
    </source>
</evidence>
<dbReference type="OrthoDB" id="7872474at2"/>
<feature type="signal peptide" evidence="4">
    <location>
        <begin position="1"/>
        <end position="20"/>
    </location>
</feature>
<dbReference type="InterPro" id="IPR002110">
    <property type="entry name" value="Ankyrin_rpt"/>
</dbReference>
<evidence type="ECO:0000256" key="3">
    <source>
        <dbReference type="PROSITE-ProRule" id="PRU00023"/>
    </source>
</evidence>
<organism evidence="5 6">
    <name type="scientific">Tranquillimonas alkanivorans</name>
    <dbReference type="NCBI Taxonomy" id="441119"/>
    <lineage>
        <taxon>Bacteria</taxon>
        <taxon>Pseudomonadati</taxon>
        <taxon>Pseudomonadota</taxon>
        <taxon>Alphaproteobacteria</taxon>
        <taxon>Rhodobacterales</taxon>
        <taxon>Roseobacteraceae</taxon>
        <taxon>Tranquillimonas</taxon>
    </lineage>
</organism>
<dbReference type="EMBL" id="FOXA01000005">
    <property type="protein sequence ID" value="SFP31333.1"/>
    <property type="molecule type" value="Genomic_DNA"/>
</dbReference>
<protein>
    <submittedName>
        <fullName evidence="5">Ankyrin repeat-containing protein</fullName>
    </submittedName>
</protein>
<evidence type="ECO:0000313" key="5">
    <source>
        <dbReference type="EMBL" id="SFP31333.1"/>
    </source>
</evidence>
<gene>
    <name evidence="5" type="ORF">SAMN04488047_10513</name>
</gene>
<keyword evidence="2 3" id="KW-0040">ANK repeat</keyword>
<feature type="repeat" description="ANK" evidence="3">
    <location>
        <begin position="58"/>
        <end position="91"/>
    </location>
</feature>